<dbReference type="AlphaFoldDB" id="A0AB38DUY8"/>
<dbReference type="InterPro" id="IPR001075">
    <property type="entry name" value="NIF_FeS_clus_asmbl_NifU_C"/>
</dbReference>
<evidence type="ECO:0000256" key="2">
    <source>
        <dbReference type="ARBA" id="ARBA00022723"/>
    </source>
</evidence>
<protein>
    <recommendedName>
        <fullName evidence="5">Fe/S biogenesis protein NfuA</fullName>
    </recommendedName>
</protein>
<feature type="binding site" evidence="5">
    <location>
        <position position="163"/>
    </location>
    <ligand>
        <name>[4Fe-4S] cluster</name>
        <dbReference type="ChEBI" id="CHEBI:49883"/>
    </ligand>
</feature>
<comment type="caution">
    <text evidence="8">The sequence shown here is derived from an EMBL/GenBank/DDBJ whole genome shotgun (WGS) entry which is preliminary data.</text>
</comment>
<keyword evidence="10" id="KW-1185">Reference proteome</keyword>
<comment type="function">
    <text evidence="5">Involved in iron-sulfur cluster biogenesis. Binds a 4Fe-4S cluster, can transfer this cluster to apoproteins, and thereby intervenes in the maturation of Fe/S proteins. Could also act as a scaffold/chaperone for damaged Fe/S proteins.</text>
</comment>
<evidence type="ECO:0000313" key="9">
    <source>
        <dbReference type="Proteomes" id="UP000234166"/>
    </source>
</evidence>
<sequence>MSEGALSGRITRMIQISDKAQTYFRKLIEREGVLGMGVRLSAVDAGTPRADARLEFAEPADLSGDEWAIDCDGFTLYVVAASVPWMDGAEIDYVTQSTGNQQLTIKAPKIKGEAPAESASMVERVRWVVENEINPQLASHGGRVAVQEVSADGVVLLRFGGGCHGCGMADVTLKQGIEKTLMGRVPGVIAVRDATDHATGDAPYIPRDSAA</sequence>
<dbReference type="Gene3D" id="2.60.300.12">
    <property type="entry name" value="HesB-like domain"/>
    <property type="match status" value="1"/>
</dbReference>
<keyword evidence="1 5" id="KW-0004">4Fe-4S</keyword>
<dbReference type="Proteomes" id="UP000234166">
    <property type="component" value="Unassembled WGS sequence"/>
</dbReference>
<dbReference type="Gene3D" id="3.30.300.130">
    <property type="entry name" value="Fe-S cluster assembly (FSCA)"/>
    <property type="match status" value="1"/>
</dbReference>
<evidence type="ECO:0000256" key="3">
    <source>
        <dbReference type="ARBA" id="ARBA00023004"/>
    </source>
</evidence>
<keyword evidence="4 5" id="KW-0411">Iron-sulfur</keyword>
<evidence type="ECO:0000313" key="7">
    <source>
        <dbReference type="EMBL" id="SON76427.1"/>
    </source>
</evidence>
<evidence type="ECO:0000256" key="1">
    <source>
        <dbReference type="ARBA" id="ARBA00022485"/>
    </source>
</evidence>
<comment type="cofactor">
    <cofactor evidence="5">
        <name>[4Fe-4S] cluster</name>
        <dbReference type="ChEBI" id="CHEBI:49883"/>
    </cofactor>
    <text evidence="5">Binds 1 [4Fe-4S] cluster per subunit. The cluster is presumably bound at the interface of two monomers.</text>
</comment>
<dbReference type="SUPFAM" id="SSF117916">
    <property type="entry name" value="Fe-S cluster assembly (FSCA) domain-like"/>
    <property type="match status" value="1"/>
</dbReference>
<dbReference type="HAMAP" id="MF_01637">
    <property type="entry name" value="Fe_S_biogen_NfuA"/>
    <property type="match status" value="1"/>
</dbReference>
<proteinExistence type="inferred from homology"/>
<reference evidence="9 10" key="1">
    <citation type="submission" date="2017-10" db="EMBL/GenBank/DDBJ databases">
        <authorList>
            <person name="Regsiter A."/>
            <person name="William W."/>
        </authorList>
    </citation>
    <scope>NUCLEOTIDE SEQUENCE [LARGE SCALE GENOMIC DNA]</scope>
    <source>
        <strain evidence="7 10">CFBP6984</strain>
        <strain evidence="8 9">CFBP7430</strain>
    </source>
</reference>
<dbReference type="Proteomes" id="UP000234181">
    <property type="component" value="Unassembled WGS sequence"/>
</dbReference>
<dbReference type="InterPro" id="IPR017726">
    <property type="entry name" value="Fe/S_biogenesis_protein_NfuA"/>
</dbReference>
<gene>
    <name evidence="5 8" type="primary">nfuA</name>
    <name evidence="7" type="ORF">XAP6984_1160007</name>
    <name evidence="8" type="ORF">XAP7430_1130007</name>
</gene>
<dbReference type="GO" id="GO:0051604">
    <property type="term" value="P:protein maturation"/>
    <property type="evidence" value="ECO:0007669"/>
    <property type="project" value="UniProtKB-UniRule"/>
</dbReference>
<name>A0AB38DUY8_XANCH</name>
<dbReference type="PANTHER" id="PTHR11178">
    <property type="entry name" value="IRON-SULFUR CLUSTER SCAFFOLD PROTEIN NFU-RELATED"/>
    <property type="match status" value="1"/>
</dbReference>
<dbReference type="InterPro" id="IPR034904">
    <property type="entry name" value="FSCA_dom_sf"/>
</dbReference>
<feature type="binding site" evidence="5">
    <location>
        <position position="166"/>
    </location>
    <ligand>
        <name>[4Fe-4S] cluster</name>
        <dbReference type="ChEBI" id="CHEBI:49883"/>
    </ligand>
</feature>
<dbReference type="GO" id="GO:0005506">
    <property type="term" value="F:iron ion binding"/>
    <property type="evidence" value="ECO:0007669"/>
    <property type="project" value="InterPro"/>
</dbReference>
<keyword evidence="3 5" id="KW-0408">Iron</keyword>
<dbReference type="PANTHER" id="PTHR11178:SF51">
    <property type="entry name" value="FE_S BIOGENESIS PROTEIN NFUA"/>
    <property type="match status" value="1"/>
</dbReference>
<dbReference type="SUPFAM" id="SSF89360">
    <property type="entry name" value="HesB-like domain"/>
    <property type="match status" value="1"/>
</dbReference>
<comment type="similarity">
    <text evidence="5">Belongs to the NfuA family.</text>
</comment>
<feature type="domain" description="NIF system FeS cluster assembly NifU C-terminal" evidence="6">
    <location>
        <begin position="126"/>
        <end position="191"/>
    </location>
</feature>
<evidence type="ECO:0000313" key="8">
    <source>
        <dbReference type="EMBL" id="SON80502.1"/>
    </source>
</evidence>
<keyword evidence="2 5" id="KW-0479">Metal-binding</keyword>
<comment type="subunit">
    <text evidence="5">Homodimer.</text>
</comment>
<accession>A0AB38DUY8</accession>
<evidence type="ECO:0000259" key="6">
    <source>
        <dbReference type="Pfam" id="PF01106"/>
    </source>
</evidence>
<dbReference type="EMBL" id="OCYS01000017">
    <property type="protein sequence ID" value="SON80502.1"/>
    <property type="molecule type" value="Genomic_DNA"/>
</dbReference>
<dbReference type="Pfam" id="PF01106">
    <property type="entry name" value="NifU"/>
    <property type="match status" value="1"/>
</dbReference>
<organism evidence="8 9">
    <name type="scientific">Xanthomonas campestris pv. phaseoli</name>
    <dbReference type="NCBI Taxonomy" id="317013"/>
    <lineage>
        <taxon>Bacteria</taxon>
        <taxon>Pseudomonadati</taxon>
        <taxon>Pseudomonadota</taxon>
        <taxon>Gammaproteobacteria</taxon>
        <taxon>Lysobacterales</taxon>
        <taxon>Lysobacteraceae</taxon>
        <taxon>Xanthomonas</taxon>
    </lineage>
</organism>
<dbReference type="EMBL" id="OCYT01000020">
    <property type="protein sequence ID" value="SON76427.1"/>
    <property type="molecule type" value="Genomic_DNA"/>
</dbReference>
<dbReference type="GO" id="GO:0051539">
    <property type="term" value="F:4 iron, 4 sulfur cluster binding"/>
    <property type="evidence" value="ECO:0007669"/>
    <property type="project" value="UniProtKB-UniRule"/>
</dbReference>
<dbReference type="GO" id="GO:0016226">
    <property type="term" value="P:iron-sulfur cluster assembly"/>
    <property type="evidence" value="ECO:0007669"/>
    <property type="project" value="UniProtKB-UniRule"/>
</dbReference>
<evidence type="ECO:0000256" key="5">
    <source>
        <dbReference type="HAMAP-Rule" id="MF_01637"/>
    </source>
</evidence>
<dbReference type="InterPro" id="IPR035903">
    <property type="entry name" value="HesB-like_dom_sf"/>
</dbReference>
<evidence type="ECO:0000313" key="10">
    <source>
        <dbReference type="Proteomes" id="UP000234181"/>
    </source>
</evidence>
<evidence type="ECO:0000256" key="4">
    <source>
        <dbReference type="ARBA" id="ARBA00023014"/>
    </source>
</evidence>